<keyword evidence="2" id="KW-1185">Reference proteome</keyword>
<dbReference type="KEGG" id="pko:PKOR_12300"/>
<dbReference type="HOGENOM" id="CLU_2937728_0_0_10"/>
<dbReference type="STRING" id="400092.PKOR_12300"/>
<proteinExistence type="predicted"/>
<protein>
    <submittedName>
        <fullName evidence="1">Uncharacterized protein</fullName>
    </submittedName>
</protein>
<dbReference type="Proteomes" id="UP000033109">
    <property type="component" value="Chromosome"/>
</dbReference>
<accession>A0A0E3ZEM4</accession>
<gene>
    <name evidence="1" type="ORF">PKOR_12300</name>
</gene>
<sequence>MRVEYFRAIFELLFERFNRHLGQERALVRYDSTLIAVSARLVDWSMRTRSGTASSSARWP</sequence>
<dbReference type="EMBL" id="CP009621">
    <property type="protein sequence ID" value="AKD03763.1"/>
    <property type="molecule type" value="Genomic_DNA"/>
</dbReference>
<evidence type="ECO:0000313" key="1">
    <source>
        <dbReference type="EMBL" id="AKD03763.1"/>
    </source>
</evidence>
<dbReference type="RefSeq" id="WP_046311093.1">
    <property type="nucleotide sequence ID" value="NZ_CBCSCY010000002.1"/>
</dbReference>
<name>A0A0E3ZEM4_9BACT</name>
<dbReference type="PATRIC" id="fig|400092.3.peg.2680"/>
<reference evidence="1 2" key="1">
    <citation type="journal article" date="2015" name="Sci. Rep.">
        <title>Unraveling adaptation of Pontibacter korlensis to radiation and infertility in desert through complete genome and comparative transcriptomic analysis.</title>
        <authorList>
            <person name="Dai J."/>
            <person name="Dai W."/>
            <person name="Qiu C."/>
            <person name="Yang Z."/>
            <person name="Zhang Y."/>
            <person name="Zhou M."/>
            <person name="Zhang L."/>
            <person name="Fang C."/>
            <person name="Gao Q."/>
            <person name="Yang Q."/>
            <person name="Li X."/>
            <person name="Wang Z."/>
            <person name="Wang Z."/>
            <person name="Jia Z."/>
            <person name="Chen X."/>
        </authorList>
    </citation>
    <scope>NUCLEOTIDE SEQUENCE [LARGE SCALE GENOMIC DNA]</scope>
    <source>
        <strain evidence="1 2">X14-1T</strain>
    </source>
</reference>
<evidence type="ECO:0000313" key="2">
    <source>
        <dbReference type="Proteomes" id="UP000033109"/>
    </source>
</evidence>
<organism evidence="1 2">
    <name type="scientific">Pontibacter korlensis</name>
    <dbReference type="NCBI Taxonomy" id="400092"/>
    <lineage>
        <taxon>Bacteria</taxon>
        <taxon>Pseudomonadati</taxon>
        <taxon>Bacteroidota</taxon>
        <taxon>Cytophagia</taxon>
        <taxon>Cytophagales</taxon>
        <taxon>Hymenobacteraceae</taxon>
        <taxon>Pontibacter</taxon>
    </lineage>
</organism>
<dbReference type="AlphaFoldDB" id="A0A0E3ZEM4"/>